<dbReference type="InterPro" id="IPR000643">
    <property type="entry name" value="Iodothyronine_deiodinase"/>
</dbReference>
<dbReference type="Pfam" id="PF00837">
    <property type="entry name" value="T4_deiodinase"/>
    <property type="match status" value="1"/>
</dbReference>
<dbReference type="PANTHER" id="PTHR11781:SF22">
    <property type="entry name" value="TYPE I IODOTHYRONINE DEIODINASE"/>
    <property type="match status" value="1"/>
</dbReference>
<evidence type="ECO:0008006" key="3">
    <source>
        <dbReference type="Google" id="ProtNLM"/>
    </source>
</evidence>
<sequence>MSYNYAKFQASDYDLAHFRGPLPGTKAPDATLDLASGGRSRLLDFDGTFLVLEMGSITCPLFQGRRPHMDRLDLQHPDISFAVLYVREAHPGASIPAHQTQGDKAACAASLLSDGENRRVLVDGIDGQAHDAYGGYPNSVFVINRNGCVVYASDWNNPTVTARALQRLKAGQPADVRAWFKPVPPSVSLRVLGAGGKGSMADFLHGLPRLIWNNLIRRNLRLALGRRAGIAPDAEC</sequence>
<dbReference type="Gene3D" id="3.40.30.10">
    <property type="entry name" value="Glutaredoxin"/>
    <property type="match status" value="1"/>
</dbReference>
<dbReference type="PANTHER" id="PTHR11781">
    <property type="entry name" value="IODOTHYRONINE DEIODINASE"/>
    <property type="match status" value="1"/>
</dbReference>
<dbReference type="OrthoDB" id="119679at2"/>
<dbReference type="RefSeq" id="WP_035260853.1">
    <property type="nucleotide sequence ID" value="NZ_JFKE01000006.1"/>
</dbReference>
<dbReference type="InterPro" id="IPR036249">
    <property type="entry name" value="Thioredoxin-like_sf"/>
</dbReference>
<evidence type="ECO:0000313" key="2">
    <source>
        <dbReference type="Proteomes" id="UP000026249"/>
    </source>
</evidence>
<dbReference type="GO" id="GO:0004800">
    <property type="term" value="F:thyroxine 5'-deiodinase activity"/>
    <property type="evidence" value="ECO:0007669"/>
    <property type="project" value="InterPro"/>
</dbReference>
<accession>A0A037ZEX4</accession>
<keyword evidence="2" id="KW-1185">Reference proteome</keyword>
<name>A0A037ZEX4_9RHOB</name>
<dbReference type="GO" id="GO:0042403">
    <property type="term" value="P:thyroid hormone metabolic process"/>
    <property type="evidence" value="ECO:0007669"/>
    <property type="project" value="TreeGrafter"/>
</dbReference>
<organism evidence="1 2">
    <name type="scientific">Actibacterium mucosum KCTC 23349</name>
    <dbReference type="NCBI Taxonomy" id="1454373"/>
    <lineage>
        <taxon>Bacteria</taxon>
        <taxon>Pseudomonadati</taxon>
        <taxon>Pseudomonadota</taxon>
        <taxon>Alphaproteobacteria</taxon>
        <taxon>Rhodobacterales</taxon>
        <taxon>Roseobacteraceae</taxon>
        <taxon>Actibacterium</taxon>
    </lineage>
</organism>
<protein>
    <recommendedName>
        <fullName evidence="3">Thioredoxin domain-containing protein</fullName>
    </recommendedName>
</protein>
<gene>
    <name evidence="1" type="ORF">ACMU_16360</name>
</gene>
<dbReference type="EMBL" id="JFKE01000006">
    <property type="protein sequence ID" value="KAJ54687.1"/>
    <property type="molecule type" value="Genomic_DNA"/>
</dbReference>
<proteinExistence type="predicted"/>
<reference evidence="1 2" key="1">
    <citation type="submission" date="2014-03" db="EMBL/GenBank/DDBJ databases">
        <title>Draft Genome Sequence of Actibacterium mucosum KCTC 23349, a Marine Alphaproteobacterium with Complex Ionic Requirements Isolated from Mediterranean Seawater at Malvarrosa Beach, Valencia, Spain.</title>
        <authorList>
            <person name="Arahal D.R."/>
            <person name="Shao Z."/>
            <person name="Lai Q."/>
            <person name="Pujalte M.J."/>
        </authorList>
    </citation>
    <scope>NUCLEOTIDE SEQUENCE [LARGE SCALE GENOMIC DNA]</scope>
    <source>
        <strain evidence="1 2">KCTC 23349</strain>
    </source>
</reference>
<dbReference type="AlphaFoldDB" id="A0A037ZEX4"/>
<comment type="caution">
    <text evidence="1">The sequence shown here is derived from an EMBL/GenBank/DDBJ whole genome shotgun (WGS) entry which is preliminary data.</text>
</comment>
<evidence type="ECO:0000313" key="1">
    <source>
        <dbReference type="EMBL" id="KAJ54687.1"/>
    </source>
</evidence>
<dbReference type="STRING" id="1454373.ACMU_16360"/>
<dbReference type="Proteomes" id="UP000026249">
    <property type="component" value="Unassembled WGS sequence"/>
</dbReference>
<dbReference type="SUPFAM" id="SSF52833">
    <property type="entry name" value="Thioredoxin-like"/>
    <property type="match status" value="1"/>
</dbReference>